<dbReference type="GO" id="GO:0016984">
    <property type="term" value="F:ribulose-bisphosphate carboxylase activity"/>
    <property type="evidence" value="ECO:0007669"/>
    <property type="project" value="InterPro"/>
</dbReference>
<evidence type="ECO:0000256" key="1">
    <source>
        <dbReference type="SAM" id="MobiDB-lite"/>
    </source>
</evidence>
<reference evidence="3 4" key="2">
    <citation type="submission" date="2019-01" db="EMBL/GenBank/DDBJ databases">
        <title>Tautonia sociabilis, a novel thermotolerant planctomycete of Isosphaeraceae family, isolated from a 4000 m deep subterranean habitat.</title>
        <authorList>
            <person name="Kovaleva O.L."/>
            <person name="Elcheninov A.G."/>
            <person name="Van Heerden E."/>
            <person name="Toshchakov S.V."/>
            <person name="Novikov A."/>
            <person name="Bonch-Osmolovskaya E.A."/>
            <person name="Kublanov I.V."/>
        </authorList>
    </citation>
    <scope>NUCLEOTIDE SEQUENCE [LARGE SCALE GENOMIC DNA]</scope>
    <source>
        <strain evidence="3 4">GM2012</strain>
    </source>
</reference>
<feature type="domain" description="Ribulose bisphosphate carboxylase large subunit C-terminal" evidence="2">
    <location>
        <begin position="223"/>
        <end position="384"/>
    </location>
</feature>
<keyword evidence="4" id="KW-1185">Reference proteome</keyword>
<dbReference type="Pfam" id="PF00016">
    <property type="entry name" value="RuBisCO_large"/>
    <property type="match status" value="1"/>
</dbReference>
<evidence type="ECO:0000313" key="4">
    <source>
        <dbReference type="Proteomes" id="UP000280296"/>
    </source>
</evidence>
<feature type="region of interest" description="Disordered" evidence="1">
    <location>
        <begin position="1"/>
        <end position="51"/>
    </location>
</feature>
<evidence type="ECO:0000259" key="2">
    <source>
        <dbReference type="Pfam" id="PF00016"/>
    </source>
</evidence>
<dbReference type="PANTHER" id="PTHR42704:SF17">
    <property type="entry name" value="RIBULOSE BISPHOSPHATE CARBOXYLASE LARGE CHAIN"/>
    <property type="match status" value="1"/>
</dbReference>
<dbReference type="InterPro" id="IPR036422">
    <property type="entry name" value="RuBisCO_lsu_N_sf"/>
</dbReference>
<dbReference type="GO" id="GO:0000287">
    <property type="term" value="F:magnesium ion binding"/>
    <property type="evidence" value="ECO:0007669"/>
    <property type="project" value="InterPro"/>
</dbReference>
<proteinExistence type="predicted"/>
<dbReference type="InterPro" id="IPR000685">
    <property type="entry name" value="RuBisCO_lsu_C"/>
</dbReference>
<dbReference type="Gene3D" id="3.30.70.150">
    <property type="entry name" value="RuBisCO large subunit, N-terminal domain"/>
    <property type="match status" value="1"/>
</dbReference>
<reference evidence="3 4" key="1">
    <citation type="submission" date="2018-12" db="EMBL/GenBank/DDBJ databases">
        <authorList>
            <person name="Toschakov S.V."/>
        </authorList>
    </citation>
    <scope>NUCLEOTIDE SEQUENCE [LARGE SCALE GENOMIC DNA]</scope>
    <source>
        <strain evidence="3 4">GM2012</strain>
    </source>
</reference>
<dbReference type="InterPro" id="IPR036376">
    <property type="entry name" value="RuBisCO_lsu_C_sf"/>
</dbReference>
<protein>
    <recommendedName>
        <fullName evidence="2">Ribulose bisphosphate carboxylase large subunit C-terminal domain-containing protein</fullName>
    </recommendedName>
</protein>
<dbReference type="InterPro" id="IPR033966">
    <property type="entry name" value="RuBisCO"/>
</dbReference>
<gene>
    <name evidence="3" type="ORF">TsocGM_07940</name>
</gene>
<name>A0A432MM33_9BACT</name>
<evidence type="ECO:0000313" key="3">
    <source>
        <dbReference type="EMBL" id="RUL88257.1"/>
    </source>
</evidence>
<comment type="caution">
    <text evidence="3">The sequence shown here is derived from an EMBL/GenBank/DDBJ whole genome shotgun (WGS) entry which is preliminary data.</text>
</comment>
<dbReference type="SUPFAM" id="SSF51649">
    <property type="entry name" value="RuBisCo, C-terminal domain"/>
    <property type="match status" value="1"/>
</dbReference>
<accession>A0A432MM33</accession>
<dbReference type="GO" id="GO:0015977">
    <property type="term" value="P:carbon fixation"/>
    <property type="evidence" value="ECO:0007669"/>
    <property type="project" value="InterPro"/>
</dbReference>
<dbReference type="EMBL" id="RYZH01000012">
    <property type="protein sequence ID" value="RUL88257.1"/>
    <property type="molecule type" value="Genomic_DNA"/>
</dbReference>
<dbReference type="PANTHER" id="PTHR42704">
    <property type="entry name" value="RIBULOSE BISPHOSPHATE CARBOXYLASE"/>
    <property type="match status" value="1"/>
</dbReference>
<sequence>MLAGFHAGPQRSPRPLDMPTPPGNATGTPSPDRGAGHARHPRTTNSPAMPPIDAKTLDVLWLDPDAREMALRRVVEERLAENPPPRSDDHVVASYFFAFRTESLGDAVKEIAYHATSGIKDPPPGSLLAECTATALGVDPFDATGRIGLLHIAFPLKMMLQGDGHLTSTDLLHTTAAAIIFDVYENQDARLVSLQIPDRVIASFPGPAYGPLGLRRKTGFDDGRPAFGTILKPTAGVTPDDIDRIVGEVAGCDLLMFIKEDEDLYPNLPYSPVAERMRRAKAAIERAQDRRGGLGLVFAPHVTGAPHEILETVHAVLEAGASGVMFSETFATGTVRMVREATRHRPDPPAIYGHNAGIGTRTRAIWREIIDLLARLDGIDFRQTAPVKPGTPFLRPYGAEWIASETALSRPLPGGLNPTMIARAGALDQGNVILNLQDAERRKLTDHILFLAGSAINSIKDDSGRYEPRLGAEAMREALEVHRSGAMAGVPAEQHLDELVALADRQKLAALRRALRQRYPDRAG</sequence>
<dbReference type="Proteomes" id="UP000280296">
    <property type="component" value="Unassembled WGS sequence"/>
</dbReference>
<organism evidence="3 4">
    <name type="scientific">Tautonia sociabilis</name>
    <dbReference type="NCBI Taxonomy" id="2080755"/>
    <lineage>
        <taxon>Bacteria</taxon>
        <taxon>Pseudomonadati</taxon>
        <taxon>Planctomycetota</taxon>
        <taxon>Planctomycetia</taxon>
        <taxon>Isosphaerales</taxon>
        <taxon>Isosphaeraceae</taxon>
        <taxon>Tautonia</taxon>
    </lineage>
</organism>
<dbReference type="Gene3D" id="3.20.20.110">
    <property type="entry name" value="Ribulose bisphosphate carboxylase, large subunit, C-terminal domain"/>
    <property type="match status" value="1"/>
</dbReference>
<dbReference type="AlphaFoldDB" id="A0A432MM33"/>